<organism evidence="2 3">
    <name type="scientific">Blomia tropicalis</name>
    <name type="common">Mite</name>
    <dbReference type="NCBI Taxonomy" id="40697"/>
    <lineage>
        <taxon>Eukaryota</taxon>
        <taxon>Metazoa</taxon>
        <taxon>Ecdysozoa</taxon>
        <taxon>Arthropoda</taxon>
        <taxon>Chelicerata</taxon>
        <taxon>Arachnida</taxon>
        <taxon>Acari</taxon>
        <taxon>Acariformes</taxon>
        <taxon>Sarcoptiformes</taxon>
        <taxon>Astigmata</taxon>
        <taxon>Glycyphagoidea</taxon>
        <taxon>Echimyopodidae</taxon>
        <taxon>Blomia</taxon>
    </lineage>
</organism>
<dbReference type="SUPFAM" id="SSF48350">
    <property type="entry name" value="GTPase activation domain, GAP"/>
    <property type="match status" value="1"/>
</dbReference>
<reference evidence="2" key="1">
    <citation type="submission" date="2022-12" db="EMBL/GenBank/DDBJ databases">
        <title>Genome assemblies of Blomia tropicalis.</title>
        <authorList>
            <person name="Cui Y."/>
        </authorList>
    </citation>
    <scope>NUCLEOTIDE SEQUENCE</scope>
    <source>
        <tissue evidence="2">Adult mites</tissue>
    </source>
</reference>
<dbReference type="InterPro" id="IPR008936">
    <property type="entry name" value="Rho_GTPase_activation_prot"/>
</dbReference>
<comment type="caution">
    <text evidence="2">The sequence shown here is derived from an EMBL/GenBank/DDBJ whole genome shotgun (WGS) entry which is preliminary data.</text>
</comment>
<name>A0A9Q0RRS7_BLOTA</name>
<dbReference type="PANTHER" id="PTHR16206:SF4">
    <property type="entry name" value="PROTEIN LET-99"/>
    <property type="match status" value="1"/>
</dbReference>
<sequence>MKTYHDCFVATEAVNWLKNYLRQCEHFQNNGNKVTRFQALNLLRKYHKSNIIERVKNNKNHKELQDNTELFRFTVDANENLPFLAVSKSEVDLLETREDKLSIELNLNEKISAHKQTTCQHIINLMPNFTKFIKLEKINGSDIFNNITRLNANGVVQLADKSQDLPHWIMSAMKCLANWPKASGSGNCLPKYPGFEFDVFKLIRDYFINLEEPLIPFEFYSLLMETFDQHVRGSLMSNRKLPTNSLYNFSIKHPANDINLPSNCVYETVFSDKDPVTKIVPIDELSGMFPTILDLFRPNSIPTSTNSKTFVNSGNVSSSSILTNGTFQAISTMPRSSSSKLRTQRINSSTPQNSINTQTQMFSDILHLDTPPETNKNANFRKSYSLSRSQIRNAQRSNETTQSIQMNSQAISTNNYQLLKLLLLLVPSSNRRHLQLLIRLFYKIIQNKELCLLTKDSITLKEQIVNIFTRCIIRCQKEADYNELKSKEFVSFLIDQCMDLFAIPELLTNEIEQTMKKLKEKKQTENGGVKNTNTNFCEKISLNEFELQRDVLSEMALSDLLESIMRDDTLTERDKLKWIKQFKMYHPDVYDIYFTNCNAKMSIQYSPEGSGSQNENRRTRSLGAALLSNRKLNSVRPVGRAVQTFTHTLKHTRTHRRIQRLHSEHGRSNLESYLYQTCLFIVVDNRTLTNSGRP</sequence>
<proteinExistence type="predicted"/>
<evidence type="ECO:0000313" key="3">
    <source>
        <dbReference type="Proteomes" id="UP001142055"/>
    </source>
</evidence>
<protein>
    <recommendedName>
        <fullName evidence="4">DEP domain-containing protein</fullName>
    </recommendedName>
</protein>
<dbReference type="SUPFAM" id="SSF46785">
    <property type="entry name" value="Winged helix' DNA-binding domain"/>
    <property type="match status" value="1"/>
</dbReference>
<dbReference type="OMA" id="DKLKWIK"/>
<keyword evidence="3" id="KW-1185">Reference proteome</keyword>
<evidence type="ECO:0000256" key="1">
    <source>
        <dbReference type="SAM" id="MobiDB-lite"/>
    </source>
</evidence>
<dbReference type="Gene3D" id="1.10.10.10">
    <property type="entry name" value="Winged helix-like DNA-binding domain superfamily/Winged helix DNA-binding domain"/>
    <property type="match status" value="1"/>
</dbReference>
<dbReference type="InterPro" id="IPR036388">
    <property type="entry name" value="WH-like_DNA-bd_sf"/>
</dbReference>
<dbReference type="EMBL" id="JAPWDV010000001">
    <property type="protein sequence ID" value="KAJ6224124.1"/>
    <property type="molecule type" value="Genomic_DNA"/>
</dbReference>
<dbReference type="InterPro" id="IPR036390">
    <property type="entry name" value="WH_DNA-bd_sf"/>
</dbReference>
<evidence type="ECO:0008006" key="4">
    <source>
        <dbReference type="Google" id="ProtNLM"/>
    </source>
</evidence>
<evidence type="ECO:0000313" key="2">
    <source>
        <dbReference type="EMBL" id="KAJ6224124.1"/>
    </source>
</evidence>
<dbReference type="PANTHER" id="PTHR16206">
    <property type="entry name" value="DEP DOMAIN-CONTAINING"/>
    <property type="match status" value="1"/>
</dbReference>
<feature type="region of interest" description="Disordered" evidence="1">
    <location>
        <begin position="332"/>
        <end position="354"/>
    </location>
</feature>
<gene>
    <name evidence="2" type="ORF">RDWZM_002669</name>
</gene>
<accession>A0A9Q0RRS7</accession>
<dbReference type="Gene3D" id="1.10.555.10">
    <property type="entry name" value="Rho GTPase activation protein"/>
    <property type="match status" value="1"/>
</dbReference>
<dbReference type="Proteomes" id="UP001142055">
    <property type="component" value="Chromosome 1"/>
</dbReference>
<dbReference type="AlphaFoldDB" id="A0A9Q0RRS7"/>